<reference evidence="2 4" key="2">
    <citation type="submission" date="2018-06" db="EMBL/GenBank/DDBJ databases">
        <authorList>
            <consortium name="Pathogen Informatics"/>
            <person name="Doyle S."/>
        </authorList>
    </citation>
    <scope>NUCLEOTIDE SEQUENCE [LARGE SCALE GENOMIC DNA]</scope>
    <source>
        <strain evidence="2 4">NCTC10338</strain>
    </source>
</reference>
<reference evidence="1 3" key="1">
    <citation type="submission" date="2017-03" db="EMBL/GenBank/DDBJ databases">
        <title>The whole genome sequencing and assembly of Lysinibacillus sphaericus DSM 28T strain.</title>
        <authorList>
            <person name="Lee Y.-J."/>
            <person name="Yi H."/>
            <person name="Bahn Y.-S."/>
            <person name="Kim J.F."/>
            <person name="Lee D.-W."/>
        </authorList>
    </citation>
    <scope>NUCLEOTIDE SEQUENCE [LARGE SCALE GENOMIC DNA]</scope>
    <source>
        <strain evidence="1 3">DSM 28</strain>
    </source>
</reference>
<evidence type="ECO:0000313" key="4">
    <source>
        <dbReference type="Proteomes" id="UP000255295"/>
    </source>
</evidence>
<evidence type="ECO:0000313" key="1">
    <source>
        <dbReference type="EMBL" id="AVK96699.1"/>
    </source>
</evidence>
<dbReference type="Proteomes" id="UP000255295">
    <property type="component" value="Unassembled WGS sequence"/>
</dbReference>
<sequence>MNNDLKQILAKVREARCEWELKNLMNELEEFNKQNYKAAAIDIALETGDRKAFNKLVVCYTND</sequence>
<proteinExistence type="predicted"/>
<accession>A0A2S0K069</accession>
<evidence type="ECO:0008006" key="5">
    <source>
        <dbReference type="Google" id="ProtNLM"/>
    </source>
</evidence>
<dbReference type="EMBL" id="CP019980">
    <property type="protein sequence ID" value="AVK96699.1"/>
    <property type="molecule type" value="Genomic_DNA"/>
</dbReference>
<evidence type="ECO:0000313" key="3">
    <source>
        <dbReference type="Proteomes" id="UP000238825"/>
    </source>
</evidence>
<protein>
    <recommendedName>
        <fullName evidence="5">IDEAL domain-containing protein</fullName>
    </recommendedName>
</protein>
<organism evidence="1 3">
    <name type="scientific">Lysinibacillus sphaericus</name>
    <name type="common">Bacillus sphaericus</name>
    <dbReference type="NCBI Taxonomy" id="1421"/>
    <lineage>
        <taxon>Bacteria</taxon>
        <taxon>Bacillati</taxon>
        <taxon>Bacillota</taxon>
        <taxon>Bacilli</taxon>
        <taxon>Bacillales</taxon>
        <taxon>Bacillaceae</taxon>
        <taxon>Lysinibacillus</taxon>
    </lineage>
</organism>
<dbReference type="RefSeq" id="WP_024364730.1">
    <property type="nucleotide sequence ID" value="NZ_BJNS01000045.1"/>
</dbReference>
<dbReference type="Proteomes" id="UP000238825">
    <property type="component" value="Chromosome"/>
</dbReference>
<name>A0A2S0K069_LYSSH</name>
<evidence type="ECO:0000313" key="2">
    <source>
        <dbReference type="EMBL" id="SUV17487.1"/>
    </source>
</evidence>
<dbReference type="GeneID" id="48276667"/>
<dbReference type="AlphaFoldDB" id="A0A2S0K069"/>
<dbReference type="EMBL" id="UFSZ01000001">
    <property type="protein sequence ID" value="SUV17487.1"/>
    <property type="molecule type" value="Genomic_DNA"/>
</dbReference>
<gene>
    <name evidence="1" type="ORF">LS41612_10690</name>
    <name evidence="2" type="ORF">NCTC10338_02590</name>
</gene>